<keyword evidence="8" id="KW-0472">Membrane</keyword>
<dbReference type="GO" id="GO:0102965">
    <property type="term" value="F:alcohol-forming long-chain fatty acyl-CoA reductase activity"/>
    <property type="evidence" value="ECO:0007669"/>
    <property type="project" value="UniProtKB-EC"/>
</dbReference>
<keyword evidence="13" id="KW-1185">Reference proteome</keyword>
<dbReference type="FunFam" id="3.40.50.720:FF:000143">
    <property type="entry name" value="Fatty acyl-CoA reductase"/>
    <property type="match status" value="1"/>
</dbReference>
<dbReference type="PANTHER" id="PTHR11011:SF60">
    <property type="entry name" value="FATTY ACYL-COA REDUCTASE-RELATED"/>
    <property type="match status" value="1"/>
</dbReference>
<keyword evidence="5 10" id="KW-0521">NADP</keyword>
<dbReference type="Pfam" id="PF07993">
    <property type="entry name" value="NAD_binding_4"/>
    <property type="match status" value="1"/>
</dbReference>
<keyword evidence="7 10" id="KW-0443">Lipid metabolism</keyword>
<gene>
    <name evidence="12" type="ORF">GEV33_006318</name>
</gene>
<keyword evidence="3 10" id="KW-0444">Lipid biosynthesis</keyword>
<evidence type="ECO:0000256" key="5">
    <source>
        <dbReference type="ARBA" id="ARBA00022857"/>
    </source>
</evidence>
<reference evidence="12" key="2">
    <citation type="submission" date="2021-08" db="EMBL/GenBank/DDBJ databases">
        <authorList>
            <person name="Eriksson T."/>
        </authorList>
    </citation>
    <scope>NUCLEOTIDE SEQUENCE</scope>
    <source>
        <strain evidence="12">Stoneville</strain>
        <tissue evidence="12">Whole head</tissue>
    </source>
</reference>
<keyword evidence="10" id="KW-0560">Oxidoreductase</keyword>
<reference evidence="12" key="1">
    <citation type="journal article" date="2020" name="J Insects Food Feed">
        <title>The yellow mealworm (Tenebrio molitor) genome: a resource for the emerging insects as food and feed industry.</title>
        <authorList>
            <person name="Eriksson T."/>
            <person name="Andere A."/>
            <person name="Kelstrup H."/>
            <person name="Emery V."/>
            <person name="Picard C."/>
        </authorList>
    </citation>
    <scope>NUCLEOTIDE SEQUENCE</scope>
    <source>
        <strain evidence="12">Stoneville</strain>
        <tissue evidence="12">Whole head</tissue>
    </source>
</reference>
<evidence type="ECO:0000256" key="10">
    <source>
        <dbReference type="RuleBase" id="RU363097"/>
    </source>
</evidence>
<evidence type="ECO:0000313" key="13">
    <source>
        <dbReference type="Proteomes" id="UP000719412"/>
    </source>
</evidence>
<dbReference type="SUPFAM" id="SSF51735">
    <property type="entry name" value="NAD(P)-binding Rossmann-fold domains"/>
    <property type="match status" value="1"/>
</dbReference>
<keyword evidence="4" id="KW-0812">Transmembrane</keyword>
<comment type="catalytic activity">
    <reaction evidence="9 10">
        <text>a long-chain fatty acyl-CoA + 2 NADPH + 2 H(+) = a long-chain primary fatty alcohol + 2 NADP(+) + CoA</text>
        <dbReference type="Rhea" id="RHEA:52716"/>
        <dbReference type="ChEBI" id="CHEBI:15378"/>
        <dbReference type="ChEBI" id="CHEBI:57287"/>
        <dbReference type="ChEBI" id="CHEBI:57783"/>
        <dbReference type="ChEBI" id="CHEBI:58349"/>
        <dbReference type="ChEBI" id="CHEBI:77396"/>
        <dbReference type="ChEBI" id="CHEBI:83139"/>
        <dbReference type="EC" id="1.2.1.84"/>
    </reaction>
</comment>
<sequence length="392" mass="44863">MESQSEIREFFKNQTIFITGGTGFIGKVLIEKLLRICYDLSVIYVLVRPKRNKSPNERMKEMFDYPCFDKLKTVYPDYYKKIHLISGDCNQVGLGLSSEDRNVLKKEVTVVIHAAANVKFDLDLRIAATSNLRAVRDILDLSKQMSQLKAFLYISTVFSNCNRSEINEEFYKPAMKANNLFKLLESIDEGVLTTVTPYITQKWPNTYTFTKCIAEDIIRKEANNLPVAIVRPGIIISTYEEPVAGWVDNYYGLIGIVVGILMGGIRNLFAKKDGVVYCIPCDFVANVILAATCDLAKKSGSNQLTLSSAKNEVGNVKIYNYVGSSKRRMTARLLKNSFDKYKWKYPLNNMFWFPFVNYVESELWFEIRLFFQHTLVAYIADLVLICLNKKPM</sequence>
<protein>
    <recommendedName>
        <fullName evidence="10">Fatty acyl-CoA reductase</fullName>
        <ecNumber evidence="10">1.2.1.84</ecNumber>
    </recommendedName>
</protein>
<dbReference type="Proteomes" id="UP000719412">
    <property type="component" value="Unassembled WGS sequence"/>
</dbReference>
<evidence type="ECO:0000259" key="11">
    <source>
        <dbReference type="Pfam" id="PF07993"/>
    </source>
</evidence>
<dbReference type="InterPro" id="IPR026055">
    <property type="entry name" value="FAR"/>
</dbReference>
<dbReference type="GO" id="GO:0005777">
    <property type="term" value="C:peroxisome"/>
    <property type="evidence" value="ECO:0007669"/>
    <property type="project" value="TreeGrafter"/>
</dbReference>
<dbReference type="GO" id="GO:0035336">
    <property type="term" value="P:long-chain fatty-acyl-CoA metabolic process"/>
    <property type="evidence" value="ECO:0007669"/>
    <property type="project" value="TreeGrafter"/>
</dbReference>
<proteinExistence type="inferred from homology"/>
<dbReference type="InterPro" id="IPR036291">
    <property type="entry name" value="NAD(P)-bd_dom_sf"/>
</dbReference>
<feature type="domain" description="Thioester reductase (TE)" evidence="11">
    <location>
        <begin position="18"/>
        <end position="288"/>
    </location>
</feature>
<dbReference type="AlphaFoldDB" id="A0A8J6LBY8"/>
<comment type="similarity">
    <text evidence="2 10">Belongs to the fatty acyl-CoA reductase family.</text>
</comment>
<dbReference type="EC" id="1.2.1.84" evidence="10"/>
<organism evidence="12 13">
    <name type="scientific">Tenebrio molitor</name>
    <name type="common">Yellow mealworm beetle</name>
    <dbReference type="NCBI Taxonomy" id="7067"/>
    <lineage>
        <taxon>Eukaryota</taxon>
        <taxon>Metazoa</taxon>
        <taxon>Ecdysozoa</taxon>
        <taxon>Arthropoda</taxon>
        <taxon>Hexapoda</taxon>
        <taxon>Insecta</taxon>
        <taxon>Pterygota</taxon>
        <taxon>Neoptera</taxon>
        <taxon>Endopterygota</taxon>
        <taxon>Coleoptera</taxon>
        <taxon>Polyphaga</taxon>
        <taxon>Cucujiformia</taxon>
        <taxon>Tenebrionidae</taxon>
        <taxon>Tenebrio</taxon>
    </lineage>
</organism>
<evidence type="ECO:0000256" key="1">
    <source>
        <dbReference type="ARBA" id="ARBA00004141"/>
    </source>
</evidence>
<evidence type="ECO:0000313" key="12">
    <source>
        <dbReference type="EMBL" id="KAH0816474.1"/>
    </source>
</evidence>
<dbReference type="GO" id="GO:0080019">
    <property type="term" value="F:alcohol-forming very long-chain fatty acyl-CoA reductase activity"/>
    <property type="evidence" value="ECO:0007669"/>
    <property type="project" value="InterPro"/>
</dbReference>
<evidence type="ECO:0000256" key="2">
    <source>
        <dbReference type="ARBA" id="ARBA00005928"/>
    </source>
</evidence>
<evidence type="ECO:0000256" key="3">
    <source>
        <dbReference type="ARBA" id="ARBA00022516"/>
    </source>
</evidence>
<accession>A0A8J6LBY8</accession>
<evidence type="ECO:0000256" key="8">
    <source>
        <dbReference type="ARBA" id="ARBA00023136"/>
    </source>
</evidence>
<dbReference type="Gene3D" id="3.40.50.720">
    <property type="entry name" value="NAD(P)-binding Rossmann-like Domain"/>
    <property type="match status" value="1"/>
</dbReference>
<name>A0A8J6LBY8_TENMO</name>
<evidence type="ECO:0000256" key="4">
    <source>
        <dbReference type="ARBA" id="ARBA00022692"/>
    </source>
</evidence>
<dbReference type="GO" id="GO:0016020">
    <property type="term" value="C:membrane"/>
    <property type="evidence" value="ECO:0007669"/>
    <property type="project" value="UniProtKB-SubCell"/>
</dbReference>
<comment type="subcellular location">
    <subcellularLocation>
        <location evidence="1">Membrane</location>
        <topology evidence="1">Multi-pass membrane protein</topology>
    </subcellularLocation>
</comment>
<evidence type="ECO:0000256" key="7">
    <source>
        <dbReference type="ARBA" id="ARBA00023098"/>
    </source>
</evidence>
<evidence type="ECO:0000256" key="6">
    <source>
        <dbReference type="ARBA" id="ARBA00022989"/>
    </source>
</evidence>
<comment type="caution">
    <text evidence="12">The sequence shown here is derived from an EMBL/GenBank/DDBJ whole genome shotgun (WGS) entry which is preliminary data.</text>
</comment>
<dbReference type="CDD" id="cd05236">
    <property type="entry name" value="FAR-N_SDR_e"/>
    <property type="match status" value="1"/>
</dbReference>
<comment type="function">
    <text evidence="10">Catalyzes the reduction of fatty acyl-CoA to fatty alcohols.</text>
</comment>
<dbReference type="EMBL" id="JABDTM020021469">
    <property type="protein sequence ID" value="KAH0816474.1"/>
    <property type="molecule type" value="Genomic_DNA"/>
</dbReference>
<dbReference type="InterPro" id="IPR013120">
    <property type="entry name" value="FAR_NAD-bd"/>
</dbReference>
<evidence type="ECO:0000256" key="9">
    <source>
        <dbReference type="ARBA" id="ARBA00052530"/>
    </source>
</evidence>
<keyword evidence="6" id="KW-1133">Transmembrane helix</keyword>
<dbReference type="PANTHER" id="PTHR11011">
    <property type="entry name" value="MALE STERILITY PROTEIN 2-RELATED"/>
    <property type="match status" value="1"/>
</dbReference>